<evidence type="ECO:0000256" key="3">
    <source>
        <dbReference type="ARBA" id="ARBA00022598"/>
    </source>
</evidence>
<dbReference type="InterPro" id="IPR020561">
    <property type="entry name" value="PRibGlycinamid_synth_ATP-grasp"/>
</dbReference>
<keyword evidence="6 11" id="KW-0067">ATP-binding</keyword>
<comment type="pathway">
    <text evidence="1 10">Purine metabolism; IMP biosynthesis via de novo pathway; N(1)-(5-phospho-D-ribosyl)glycinamide from 5-phospho-alpha-D-ribose 1-diphosphate: step 2/2.</text>
</comment>
<dbReference type="EMBL" id="FNHH01000044">
    <property type="protein sequence ID" value="SDN12122.1"/>
    <property type="molecule type" value="Genomic_DNA"/>
</dbReference>
<dbReference type="SUPFAM" id="SSF56059">
    <property type="entry name" value="Glutathione synthetase ATP-binding domain-like"/>
    <property type="match status" value="1"/>
</dbReference>
<dbReference type="RefSeq" id="WP_090707138.1">
    <property type="nucleotide sequence ID" value="NZ_FNHH01000044.1"/>
</dbReference>
<protein>
    <recommendedName>
        <fullName evidence="2 10">Phosphoribosylamine--glycine ligase</fullName>
        <ecNumber evidence="2 10">6.3.4.13</ecNumber>
    </recommendedName>
    <alternativeName>
        <fullName evidence="10">GARS</fullName>
    </alternativeName>
    <alternativeName>
        <fullName evidence="8 10">Glycinamide ribonucleotide synthetase</fullName>
    </alternativeName>
    <alternativeName>
        <fullName evidence="9 10">Phosphoribosylglycinamide synthetase</fullName>
    </alternativeName>
</protein>
<evidence type="ECO:0000256" key="1">
    <source>
        <dbReference type="ARBA" id="ARBA00005174"/>
    </source>
</evidence>
<reference evidence="14" key="1">
    <citation type="submission" date="2016-10" db="EMBL/GenBank/DDBJ databases">
        <authorList>
            <person name="Varghese N."/>
            <person name="Submissions S."/>
        </authorList>
    </citation>
    <scope>NUCLEOTIDE SEQUENCE [LARGE SCALE GENOMIC DNA]</scope>
    <source>
        <strain evidence="14">DSM 24536</strain>
    </source>
</reference>
<organism evidence="13 14">
    <name type="scientific">Daejeonella rubra</name>
    <dbReference type="NCBI Taxonomy" id="990371"/>
    <lineage>
        <taxon>Bacteria</taxon>
        <taxon>Pseudomonadati</taxon>
        <taxon>Bacteroidota</taxon>
        <taxon>Sphingobacteriia</taxon>
        <taxon>Sphingobacteriales</taxon>
        <taxon>Sphingobacteriaceae</taxon>
        <taxon>Daejeonella</taxon>
    </lineage>
</organism>
<dbReference type="InterPro" id="IPR016185">
    <property type="entry name" value="PreATP-grasp_dom_sf"/>
</dbReference>
<dbReference type="InterPro" id="IPR020560">
    <property type="entry name" value="PRibGlycinamide_synth_C-dom"/>
</dbReference>
<evidence type="ECO:0000256" key="5">
    <source>
        <dbReference type="ARBA" id="ARBA00022755"/>
    </source>
</evidence>
<dbReference type="GO" id="GO:0046872">
    <property type="term" value="F:metal ion binding"/>
    <property type="evidence" value="ECO:0007669"/>
    <property type="project" value="InterPro"/>
</dbReference>
<evidence type="ECO:0000256" key="2">
    <source>
        <dbReference type="ARBA" id="ARBA00013255"/>
    </source>
</evidence>
<dbReference type="SMART" id="SM01210">
    <property type="entry name" value="GARS_C"/>
    <property type="match status" value="1"/>
</dbReference>
<dbReference type="SMART" id="SM01209">
    <property type="entry name" value="GARS_A"/>
    <property type="match status" value="1"/>
</dbReference>
<keyword evidence="14" id="KW-1185">Reference proteome</keyword>
<gene>
    <name evidence="10" type="primary">purD</name>
    <name evidence="13" type="ORF">SAMN05421813_1445</name>
</gene>
<dbReference type="InterPro" id="IPR020562">
    <property type="entry name" value="PRibGlycinamide_synth_N"/>
</dbReference>
<dbReference type="InterPro" id="IPR013815">
    <property type="entry name" value="ATP_grasp_subdomain_1"/>
</dbReference>
<dbReference type="PANTHER" id="PTHR43472">
    <property type="entry name" value="PHOSPHORIBOSYLAMINE--GLYCINE LIGASE"/>
    <property type="match status" value="1"/>
</dbReference>
<dbReference type="Gene3D" id="3.30.1490.20">
    <property type="entry name" value="ATP-grasp fold, A domain"/>
    <property type="match status" value="1"/>
</dbReference>
<dbReference type="Pfam" id="PF02844">
    <property type="entry name" value="GARS_N"/>
    <property type="match status" value="1"/>
</dbReference>
<evidence type="ECO:0000256" key="7">
    <source>
        <dbReference type="ARBA" id="ARBA00038345"/>
    </source>
</evidence>
<dbReference type="InterPro" id="IPR000115">
    <property type="entry name" value="PRibGlycinamide_synth"/>
</dbReference>
<dbReference type="SUPFAM" id="SSF52440">
    <property type="entry name" value="PreATP-grasp domain"/>
    <property type="match status" value="1"/>
</dbReference>
<dbReference type="GO" id="GO:0004637">
    <property type="term" value="F:phosphoribosylamine-glycine ligase activity"/>
    <property type="evidence" value="ECO:0007669"/>
    <property type="project" value="UniProtKB-UniRule"/>
</dbReference>
<dbReference type="Proteomes" id="UP000199226">
    <property type="component" value="Unassembled WGS sequence"/>
</dbReference>
<dbReference type="GO" id="GO:0009113">
    <property type="term" value="P:purine nucleobase biosynthetic process"/>
    <property type="evidence" value="ECO:0007669"/>
    <property type="project" value="InterPro"/>
</dbReference>
<comment type="catalytic activity">
    <reaction evidence="10">
        <text>5-phospho-beta-D-ribosylamine + glycine + ATP = N(1)-(5-phospho-beta-D-ribosyl)glycinamide + ADP + phosphate + H(+)</text>
        <dbReference type="Rhea" id="RHEA:17453"/>
        <dbReference type="ChEBI" id="CHEBI:15378"/>
        <dbReference type="ChEBI" id="CHEBI:30616"/>
        <dbReference type="ChEBI" id="CHEBI:43474"/>
        <dbReference type="ChEBI" id="CHEBI:57305"/>
        <dbReference type="ChEBI" id="CHEBI:58681"/>
        <dbReference type="ChEBI" id="CHEBI:143788"/>
        <dbReference type="ChEBI" id="CHEBI:456216"/>
        <dbReference type="EC" id="6.3.4.13"/>
    </reaction>
</comment>
<dbReference type="OrthoDB" id="9807240at2"/>
<dbReference type="Pfam" id="PF02843">
    <property type="entry name" value="GARS_C"/>
    <property type="match status" value="1"/>
</dbReference>
<dbReference type="AlphaFoldDB" id="A0A1G9YSL8"/>
<proteinExistence type="inferred from homology"/>
<evidence type="ECO:0000313" key="13">
    <source>
        <dbReference type="EMBL" id="SDN12122.1"/>
    </source>
</evidence>
<dbReference type="HAMAP" id="MF_00138">
    <property type="entry name" value="GARS"/>
    <property type="match status" value="1"/>
</dbReference>
<sequence length="431" mass="46593">MNILILGSGGRESAFASKMAQSSLLSQLYIAPGNAGTSAYGKNVNLKPTDFEGIAEFVLKNNVQLVVVGPEEPLVKGIHDFFLDREDLKHIPVIGPQMHGAQLEGSKDFSKQFMIRHGIPTAAFRSFNKANLEEGLTYLETQKLPIVLKADGLAAGKGVLICESLEDAKTELKAMISDAKFGEASSTVVIEEFLTGIELSVFVLTDGKSYKILPEAKDYKRIGEGDTGLNTGGMGSVSPVSFADAEFMKKVEDRVIIPTIEGLKKDNIPYKGFIFIGLMASNNPQGREPYVIEYNVRMGDPETESVIPRIESDLVDLFLGVANENLSEKELLISPKTAATVMIVAGGYPGEYSKGKTITGIENLRHSIAFHAGTELDNGVIKSNGGRVIAITSLQDNLFDAVQNATADAGRIYFDGRYFRPDIGVDLMGIS</sequence>
<feature type="domain" description="ATP-grasp" evidence="12">
    <location>
        <begin position="111"/>
        <end position="323"/>
    </location>
</feature>
<accession>A0A1G9YSL8</accession>
<dbReference type="Gene3D" id="3.30.470.20">
    <property type="entry name" value="ATP-grasp fold, B domain"/>
    <property type="match status" value="1"/>
</dbReference>
<dbReference type="GO" id="GO:0005524">
    <property type="term" value="F:ATP binding"/>
    <property type="evidence" value="ECO:0007669"/>
    <property type="project" value="UniProtKB-UniRule"/>
</dbReference>
<dbReference type="STRING" id="990371.SAMN05421813_1445"/>
<dbReference type="InterPro" id="IPR037123">
    <property type="entry name" value="PRibGlycinamide_synth_C_sf"/>
</dbReference>
<evidence type="ECO:0000256" key="10">
    <source>
        <dbReference type="HAMAP-Rule" id="MF_00138"/>
    </source>
</evidence>
<evidence type="ECO:0000256" key="8">
    <source>
        <dbReference type="ARBA" id="ARBA00042242"/>
    </source>
</evidence>
<dbReference type="GO" id="GO:0006189">
    <property type="term" value="P:'de novo' IMP biosynthetic process"/>
    <property type="evidence" value="ECO:0007669"/>
    <property type="project" value="UniProtKB-UniRule"/>
</dbReference>
<name>A0A1G9YSL8_9SPHI</name>
<dbReference type="Gene3D" id="3.40.50.20">
    <property type="match status" value="1"/>
</dbReference>
<evidence type="ECO:0000259" key="12">
    <source>
        <dbReference type="PROSITE" id="PS50975"/>
    </source>
</evidence>
<dbReference type="PROSITE" id="PS50975">
    <property type="entry name" value="ATP_GRASP"/>
    <property type="match status" value="1"/>
</dbReference>
<comment type="similarity">
    <text evidence="7 10">Belongs to the GARS family.</text>
</comment>
<dbReference type="Pfam" id="PF01071">
    <property type="entry name" value="GARS_A"/>
    <property type="match status" value="1"/>
</dbReference>
<evidence type="ECO:0000256" key="4">
    <source>
        <dbReference type="ARBA" id="ARBA00022741"/>
    </source>
</evidence>
<keyword evidence="3 10" id="KW-0436">Ligase</keyword>
<dbReference type="NCBIfam" id="TIGR00877">
    <property type="entry name" value="purD"/>
    <property type="match status" value="1"/>
</dbReference>
<dbReference type="EC" id="6.3.4.13" evidence="2 10"/>
<dbReference type="PANTHER" id="PTHR43472:SF1">
    <property type="entry name" value="PHOSPHORIBOSYLAMINE--GLYCINE LIGASE, CHLOROPLASTIC"/>
    <property type="match status" value="1"/>
</dbReference>
<dbReference type="InterPro" id="IPR011761">
    <property type="entry name" value="ATP-grasp"/>
</dbReference>
<keyword evidence="5 10" id="KW-0658">Purine biosynthesis</keyword>
<dbReference type="Gene3D" id="3.90.600.10">
    <property type="entry name" value="Phosphoribosylglycinamide synthetase, C-terminal domain"/>
    <property type="match status" value="1"/>
</dbReference>
<dbReference type="SUPFAM" id="SSF51246">
    <property type="entry name" value="Rudiment single hybrid motif"/>
    <property type="match status" value="1"/>
</dbReference>
<dbReference type="UniPathway" id="UPA00074">
    <property type="reaction ID" value="UER00125"/>
</dbReference>
<keyword evidence="4 11" id="KW-0547">Nucleotide-binding</keyword>
<evidence type="ECO:0000256" key="6">
    <source>
        <dbReference type="ARBA" id="ARBA00022840"/>
    </source>
</evidence>
<evidence type="ECO:0000256" key="11">
    <source>
        <dbReference type="PROSITE-ProRule" id="PRU00409"/>
    </source>
</evidence>
<evidence type="ECO:0000256" key="9">
    <source>
        <dbReference type="ARBA" id="ARBA00042864"/>
    </source>
</evidence>
<dbReference type="InterPro" id="IPR011054">
    <property type="entry name" value="Rudment_hybrid_motif"/>
</dbReference>
<evidence type="ECO:0000313" key="14">
    <source>
        <dbReference type="Proteomes" id="UP000199226"/>
    </source>
</evidence>